<name>A0A3N2DJT3_9GAMM</name>
<dbReference type="OrthoDB" id="345640at2"/>
<organism evidence="3 4">
    <name type="scientific">Sinobacterium caligoides</name>
    <dbReference type="NCBI Taxonomy" id="933926"/>
    <lineage>
        <taxon>Bacteria</taxon>
        <taxon>Pseudomonadati</taxon>
        <taxon>Pseudomonadota</taxon>
        <taxon>Gammaproteobacteria</taxon>
        <taxon>Cellvibrionales</taxon>
        <taxon>Spongiibacteraceae</taxon>
        <taxon>Sinobacterium</taxon>
    </lineage>
</organism>
<feature type="domain" description="Type IV / VI secretion system DotU" evidence="2">
    <location>
        <begin position="60"/>
        <end position="258"/>
    </location>
</feature>
<dbReference type="AlphaFoldDB" id="A0A3N2DJT3"/>
<dbReference type="RefSeq" id="WP_123713031.1">
    <property type="nucleotide sequence ID" value="NZ_RKHR01000005.1"/>
</dbReference>
<protein>
    <submittedName>
        <fullName evidence="3">Type VI secretion system protein ImpK</fullName>
    </submittedName>
</protein>
<dbReference type="Pfam" id="PF09850">
    <property type="entry name" value="DotU"/>
    <property type="match status" value="1"/>
</dbReference>
<dbReference type="NCBIfam" id="NF038228">
    <property type="entry name" value="IcmH_DotU_IVB"/>
    <property type="match status" value="1"/>
</dbReference>
<dbReference type="EMBL" id="RKHR01000005">
    <property type="protein sequence ID" value="ROS00037.1"/>
    <property type="molecule type" value="Genomic_DNA"/>
</dbReference>
<sequence>MNNQGFTPAPAATGNDRTIMIPTPGGSAHEAPTPQFREQIAPAALQPQEVRQGLSIISNKAATLLTVIMKLRTTVNHREYKTLHRTLCDEMTRFANHCRNASVDPQQTAIAQYILCSAIDEAILKTPWGATCGWANHSLLSVFHNETFGGEKVFALLQQSLSAPAQNIDLLELFYYVLSLGFEGKYRLEHRGFEQLQQIRDSLYQTIESHRQPAEDELSAQWRSIFGSQKGLLKRVPFWIISSVVLALLLVSYSGFQYILHQDTSYTLDLIHQLNVSDQ</sequence>
<dbReference type="InterPro" id="IPR017732">
    <property type="entry name" value="T4/T6SS_DotU"/>
</dbReference>
<keyword evidence="1" id="KW-1133">Transmembrane helix</keyword>
<comment type="caution">
    <text evidence="3">The sequence shown here is derived from an EMBL/GenBank/DDBJ whole genome shotgun (WGS) entry which is preliminary data.</text>
</comment>
<keyword evidence="1" id="KW-0812">Transmembrane</keyword>
<dbReference type="Gene3D" id="1.25.40.590">
    <property type="entry name" value="Type IV / VI secretion system, DotU"/>
    <property type="match status" value="1"/>
</dbReference>
<evidence type="ECO:0000259" key="2">
    <source>
        <dbReference type="Pfam" id="PF09850"/>
    </source>
</evidence>
<dbReference type="NCBIfam" id="TIGR03349">
    <property type="entry name" value="IV_VI_DotU"/>
    <property type="match status" value="1"/>
</dbReference>
<evidence type="ECO:0000256" key="1">
    <source>
        <dbReference type="SAM" id="Phobius"/>
    </source>
</evidence>
<keyword evidence="4" id="KW-1185">Reference proteome</keyword>
<feature type="transmembrane region" description="Helical" evidence="1">
    <location>
        <begin position="238"/>
        <end position="260"/>
    </location>
</feature>
<dbReference type="InterPro" id="IPR038522">
    <property type="entry name" value="T4/T6SS_DotU_sf"/>
</dbReference>
<accession>A0A3N2DJT3</accession>
<dbReference type="PANTHER" id="PTHR38033">
    <property type="entry name" value="MEMBRANE PROTEIN-RELATED"/>
    <property type="match status" value="1"/>
</dbReference>
<keyword evidence="1" id="KW-0472">Membrane</keyword>
<reference evidence="3 4" key="1">
    <citation type="submission" date="2018-11" db="EMBL/GenBank/DDBJ databases">
        <title>Genomic Encyclopedia of Type Strains, Phase IV (KMG-IV): sequencing the most valuable type-strain genomes for metagenomic binning, comparative biology and taxonomic classification.</title>
        <authorList>
            <person name="Goeker M."/>
        </authorList>
    </citation>
    <scope>NUCLEOTIDE SEQUENCE [LARGE SCALE GENOMIC DNA]</scope>
    <source>
        <strain evidence="3 4">DSM 100316</strain>
    </source>
</reference>
<evidence type="ECO:0000313" key="4">
    <source>
        <dbReference type="Proteomes" id="UP000275394"/>
    </source>
</evidence>
<dbReference type="Proteomes" id="UP000275394">
    <property type="component" value="Unassembled WGS sequence"/>
</dbReference>
<gene>
    <name evidence="3" type="ORF">EDC56_2671</name>
</gene>
<dbReference type="PANTHER" id="PTHR38033:SF1">
    <property type="entry name" value="DOTU FAMILY TYPE IV_VI SECRETION SYSTEM PROTEIN"/>
    <property type="match status" value="1"/>
</dbReference>
<evidence type="ECO:0000313" key="3">
    <source>
        <dbReference type="EMBL" id="ROS00037.1"/>
    </source>
</evidence>
<proteinExistence type="predicted"/>